<dbReference type="EMBL" id="JADIMU010000002">
    <property type="protein sequence ID" value="MBO8442186.1"/>
    <property type="molecule type" value="Genomic_DNA"/>
</dbReference>
<reference evidence="3" key="2">
    <citation type="journal article" date="2021" name="PeerJ">
        <title>Extensive microbial diversity within the chicken gut microbiome revealed by metagenomics and culture.</title>
        <authorList>
            <person name="Gilroy R."/>
            <person name="Ravi A."/>
            <person name="Getino M."/>
            <person name="Pursley I."/>
            <person name="Horton D.L."/>
            <person name="Alikhan N.F."/>
            <person name="Baker D."/>
            <person name="Gharbi K."/>
            <person name="Hall N."/>
            <person name="Watson M."/>
            <person name="Adriaenssens E.M."/>
            <person name="Foster-Nyarko E."/>
            <person name="Jarju S."/>
            <person name="Secka A."/>
            <person name="Antonio M."/>
            <person name="Oren A."/>
            <person name="Chaudhuri R.R."/>
            <person name="La Ragione R."/>
            <person name="Hildebrand F."/>
            <person name="Pallen M.J."/>
        </authorList>
    </citation>
    <scope>NUCLEOTIDE SEQUENCE</scope>
    <source>
        <strain evidence="3">11167</strain>
    </source>
</reference>
<dbReference type="SMART" id="SM00507">
    <property type="entry name" value="HNHc"/>
    <property type="match status" value="1"/>
</dbReference>
<feature type="non-terminal residue" evidence="3">
    <location>
        <position position="241"/>
    </location>
</feature>
<dbReference type="InterPro" id="IPR047693">
    <property type="entry name" value="RNA-guided_IscB-like"/>
</dbReference>
<dbReference type="GO" id="GO:0008270">
    <property type="term" value="F:zinc ion binding"/>
    <property type="evidence" value="ECO:0007669"/>
    <property type="project" value="InterPro"/>
</dbReference>
<dbReference type="Pfam" id="PF14239">
    <property type="entry name" value="RRXRR"/>
    <property type="match status" value="1"/>
</dbReference>
<organism evidence="3 4">
    <name type="scientific">Candidatus Aphodenecus pullistercoris</name>
    <dbReference type="NCBI Taxonomy" id="2840669"/>
    <lineage>
        <taxon>Bacteria</taxon>
        <taxon>Pseudomonadati</taxon>
        <taxon>Spirochaetota</taxon>
        <taxon>Spirochaetia</taxon>
        <taxon>Spirochaetales</taxon>
        <taxon>Candidatus Aphodenecus</taxon>
    </lineage>
</organism>
<feature type="compositionally biased region" description="Basic and acidic residues" evidence="1">
    <location>
        <begin position="108"/>
        <end position="120"/>
    </location>
</feature>
<dbReference type="CDD" id="cd00085">
    <property type="entry name" value="HNHc"/>
    <property type="match status" value="1"/>
</dbReference>
<sequence length="241" mass="27468">MVYVLNSDGSPLMPCTEAKARHLIESRKAKVVRRTPFTIRLKFLIEGEVNTEGVALGVDAGSSVIGVSATTEGRVLFEAEVEIRQDVPQNMEERRSKRSGRRNRKTRYREQRSANRRRPEGWLTPTMETKVRTHENVIDKVCSILPVSRIVIESASFDIQKIRDPGIEGEEYQQGEQLGYENVKAYVKARDGFRCRSCGSRDHLEVHHIRQRKDGGSNSPDNLITLCHGCHRAWHEGKKDM</sequence>
<dbReference type="InterPro" id="IPR025938">
    <property type="entry name" value="RRXRR_dom"/>
</dbReference>
<accession>A0A9D9H8L0</accession>
<dbReference type="Proteomes" id="UP000823633">
    <property type="component" value="Unassembled WGS sequence"/>
</dbReference>
<evidence type="ECO:0000259" key="2">
    <source>
        <dbReference type="SMART" id="SM00507"/>
    </source>
</evidence>
<evidence type="ECO:0000256" key="1">
    <source>
        <dbReference type="SAM" id="MobiDB-lite"/>
    </source>
</evidence>
<name>A0A9D9H8L0_9SPIR</name>
<protein>
    <submittedName>
        <fullName evidence="3">HNH endonuclease</fullName>
    </submittedName>
</protein>
<comment type="caution">
    <text evidence="3">The sequence shown here is derived from an EMBL/GenBank/DDBJ whole genome shotgun (WGS) entry which is preliminary data.</text>
</comment>
<feature type="compositionally biased region" description="Basic residues" evidence="1">
    <location>
        <begin position="96"/>
        <end position="107"/>
    </location>
</feature>
<dbReference type="Pfam" id="PF01844">
    <property type="entry name" value="HNH"/>
    <property type="match status" value="1"/>
</dbReference>
<feature type="domain" description="HNH nuclease" evidence="2">
    <location>
        <begin position="182"/>
        <end position="232"/>
    </location>
</feature>
<gene>
    <name evidence="3" type="ORF">IAC42_00280</name>
</gene>
<dbReference type="AlphaFoldDB" id="A0A9D9H8L0"/>
<dbReference type="InterPro" id="IPR003615">
    <property type="entry name" value="HNH_nuc"/>
</dbReference>
<dbReference type="GO" id="GO:0004519">
    <property type="term" value="F:endonuclease activity"/>
    <property type="evidence" value="ECO:0007669"/>
    <property type="project" value="UniProtKB-KW"/>
</dbReference>
<keyword evidence="3" id="KW-0255">Endonuclease</keyword>
<evidence type="ECO:0000313" key="3">
    <source>
        <dbReference type="EMBL" id="MBO8442186.1"/>
    </source>
</evidence>
<reference evidence="3" key="1">
    <citation type="submission" date="2020-10" db="EMBL/GenBank/DDBJ databases">
        <authorList>
            <person name="Gilroy R."/>
        </authorList>
    </citation>
    <scope>NUCLEOTIDE SEQUENCE</scope>
    <source>
        <strain evidence="3">11167</strain>
    </source>
</reference>
<feature type="region of interest" description="Disordered" evidence="1">
    <location>
        <begin position="88"/>
        <end position="121"/>
    </location>
</feature>
<keyword evidence="3" id="KW-0378">Hydrolase</keyword>
<evidence type="ECO:0000313" key="4">
    <source>
        <dbReference type="Proteomes" id="UP000823633"/>
    </source>
</evidence>
<proteinExistence type="predicted"/>
<dbReference type="Gene3D" id="1.10.30.50">
    <property type="match status" value="1"/>
</dbReference>
<dbReference type="GO" id="GO:0003676">
    <property type="term" value="F:nucleic acid binding"/>
    <property type="evidence" value="ECO:0007669"/>
    <property type="project" value="InterPro"/>
</dbReference>
<keyword evidence="3" id="KW-0540">Nuclease</keyword>
<dbReference type="NCBIfam" id="NF040563">
    <property type="entry name" value="guided_IscB"/>
    <property type="match status" value="1"/>
</dbReference>
<dbReference type="InterPro" id="IPR002711">
    <property type="entry name" value="HNH"/>
</dbReference>